<accession>A0AAP0C3L4</accession>
<name>A0AAP0C3L4_9ASPA</name>
<feature type="compositionally biased region" description="Low complexity" evidence="1">
    <location>
        <begin position="28"/>
        <end position="37"/>
    </location>
</feature>
<dbReference type="Proteomes" id="UP001418222">
    <property type="component" value="Unassembled WGS sequence"/>
</dbReference>
<evidence type="ECO:0000256" key="1">
    <source>
        <dbReference type="SAM" id="MobiDB-lite"/>
    </source>
</evidence>
<sequence>MGLHLVLSHLLYSPLPRRRPGPPPAIAPLPAAASPRSSRPHPRAPLARHGVNFRRHLPRHPPLFPRRDPGHALVLAPYADLHAAALAALFSGRHSPLRPRFLLVLRLLPLPVPPPSPELLLHPPPPAQRLLPSVCPLRPRMHVVPLARVLAELSGAGHPLRHDGARRRVRVPVLGGRGAAGGGWGGVRGGAGVPAGGAVLQPGLPFWGDSAAFRQGRVQRDWCVALQHRAQRCVAAHLLELLCAEEGGCGGGGFLRQRPADNGAGQDVSGRSGGEEE</sequence>
<reference evidence="2 3" key="1">
    <citation type="journal article" date="2022" name="Nat. Plants">
        <title>Genomes of leafy and leafless Platanthera orchids illuminate the evolution of mycoheterotrophy.</title>
        <authorList>
            <person name="Li M.H."/>
            <person name="Liu K.W."/>
            <person name="Li Z."/>
            <person name="Lu H.C."/>
            <person name="Ye Q.L."/>
            <person name="Zhang D."/>
            <person name="Wang J.Y."/>
            <person name="Li Y.F."/>
            <person name="Zhong Z.M."/>
            <person name="Liu X."/>
            <person name="Yu X."/>
            <person name="Liu D.K."/>
            <person name="Tu X.D."/>
            <person name="Liu B."/>
            <person name="Hao Y."/>
            <person name="Liao X.Y."/>
            <person name="Jiang Y.T."/>
            <person name="Sun W.H."/>
            <person name="Chen J."/>
            <person name="Chen Y.Q."/>
            <person name="Ai Y."/>
            <person name="Zhai J.W."/>
            <person name="Wu S.S."/>
            <person name="Zhou Z."/>
            <person name="Hsiao Y.Y."/>
            <person name="Wu W.L."/>
            <person name="Chen Y.Y."/>
            <person name="Lin Y.F."/>
            <person name="Hsu J.L."/>
            <person name="Li C.Y."/>
            <person name="Wang Z.W."/>
            <person name="Zhao X."/>
            <person name="Zhong W.Y."/>
            <person name="Ma X.K."/>
            <person name="Ma L."/>
            <person name="Huang J."/>
            <person name="Chen G.Z."/>
            <person name="Huang M.Z."/>
            <person name="Huang L."/>
            <person name="Peng D.H."/>
            <person name="Luo Y.B."/>
            <person name="Zou S.Q."/>
            <person name="Chen S.P."/>
            <person name="Lan S."/>
            <person name="Tsai W.C."/>
            <person name="Van de Peer Y."/>
            <person name="Liu Z.J."/>
        </authorList>
    </citation>
    <scope>NUCLEOTIDE SEQUENCE [LARGE SCALE GENOMIC DNA]</scope>
    <source>
        <strain evidence="2">Lor287</strain>
    </source>
</reference>
<proteinExistence type="predicted"/>
<protein>
    <submittedName>
        <fullName evidence="2">Uncharacterized protein</fullName>
    </submittedName>
</protein>
<comment type="caution">
    <text evidence="2">The sequence shown here is derived from an EMBL/GenBank/DDBJ whole genome shotgun (WGS) entry which is preliminary data.</text>
</comment>
<feature type="region of interest" description="Disordered" evidence="1">
    <location>
        <begin position="257"/>
        <end position="277"/>
    </location>
</feature>
<organism evidence="2 3">
    <name type="scientific">Platanthera zijinensis</name>
    <dbReference type="NCBI Taxonomy" id="2320716"/>
    <lineage>
        <taxon>Eukaryota</taxon>
        <taxon>Viridiplantae</taxon>
        <taxon>Streptophyta</taxon>
        <taxon>Embryophyta</taxon>
        <taxon>Tracheophyta</taxon>
        <taxon>Spermatophyta</taxon>
        <taxon>Magnoliopsida</taxon>
        <taxon>Liliopsida</taxon>
        <taxon>Asparagales</taxon>
        <taxon>Orchidaceae</taxon>
        <taxon>Orchidoideae</taxon>
        <taxon>Orchideae</taxon>
        <taxon>Orchidinae</taxon>
        <taxon>Platanthera</taxon>
    </lineage>
</organism>
<evidence type="ECO:0000313" key="2">
    <source>
        <dbReference type="EMBL" id="KAK8957145.1"/>
    </source>
</evidence>
<feature type="region of interest" description="Disordered" evidence="1">
    <location>
        <begin position="22"/>
        <end position="47"/>
    </location>
</feature>
<dbReference type="AlphaFoldDB" id="A0AAP0C3L4"/>
<gene>
    <name evidence="2" type="ORF">KSP39_PZI000271</name>
</gene>
<evidence type="ECO:0000313" key="3">
    <source>
        <dbReference type="Proteomes" id="UP001418222"/>
    </source>
</evidence>
<keyword evidence="3" id="KW-1185">Reference proteome</keyword>
<dbReference type="EMBL" id="JBBWWQ010000001">
    <property type="protein sequence ID" value="KAK8957145.1"/>
    <property type="molecule type" value="Genomic_DNA"/>
</dbReference>